<feature type="domain" description="HTH cro/C1-type" evidence="2">
    <location>
        <begin position="8"/>
        <end position="62"/>
    </location>
</feature>
<dbReference type="PANTHER" id="PTHR46558">
    <property type="entry name" value="TRACRIPTIONAL REGULATORY PROTEIN-RELATED-RELATED"/>
    <property type="match status" value="1"/>
</dbReference>
<dbReference type="CDD" id="cd00093">
    <property type="entry name" value="HTH_XRE"/>
    <property type="match status" value="1"/>
</dbReference>
<reference evidence="3 4" key="1">
    <citation type="submission" date="2015-09" db="EMBL/GenBank/DDBJ databases">
        <authorList>
            <consortium name="Pathogen Informatics"/>
        </authorList>
    </citation>
    <scope>NUCLEOTIDE SEQUENCE [LARGE SCALE GENOMIC DNA]</scope>
    <source>
        <strain evidence="3 4">2789STDY5834876</strain>
    </source>
</reference>
<dbReference type="PROSITE" id="PS50943">
    <property type="entry name" value="HTH_CROC1"/>
    <property type="match status" value="1"/>
</dbReference>
<dbReference type="Pfam" id="PF01381">
    <property type="entry name" value="HTH_3"/>
    <property type="match status" value="1"/>
</dbReference>
<dbReference type="STRING" id="39482.ERS852491_01072"/>
<gene>
    <name evidence="3" type="primary">immR_2</name>
    <name evidence="3" type="ORF">ERS852491_01072</name>
</gene>
<evidence type="ECO:0000313" key="3">
    <source>
        <dbReference type="EMBL" id="CUO01939.1"/>
    </source>
</evidence>
<dbReference type="AlphaFoldDB" id="A0A174BNZ2"/>
<protein>
    <submittedName>
        <fullName evidence="3">HTH-type transcriptional regulator immR</fullName>
    </submittedName>
</protein>
<dbReference type="RefSeq" id="WP_050639398.1">
    <property type="nucleotide sequence ID" value="NZ_BAAACT010000164.1"/>
</dbReference>
<name>A0A174BNZ2_9FIRM</name>
<sequence>MVEFGNTLKTLRLQNNFTQAQLAQRLGVTKSVISAYETGLRMPSYDVLISISQIFKVTTDYLLGLEKKQELDLSGLTEDEVQALTELIKAMKRRSGDFGK</sequence>
<accession>A0A174BNZ2</accession>
<dbReference type="GO" id="GO:0003677">
    <property type="term" value="F:DNA binding"/>
    <property type="evidence" value="ECO:0007669"/>
    <property type="project" value="UniProtKB-KW"/>
</dbReference>
<dbReference type="PANTHER" id="PTHR46558:SF14">
    <property type="entry name" value="HTH-TYPE TRANSCRIPTIONAL REGULATOR ANSR"/>
    <property type="match status" value="1"/>
</dbReference>
<keyword evidence="1" id="KW-0238">DNA-binding</keyword>
<dbReference type="InterPro" id="IPR010982">
    <property type="entry name" value="Lambda_DNA-bd_dom_sf"/>
</dbReference>
<dbReference type="SMART" id="SM00530">
    <property type="entry name" value="HTH_XRE"/>
    <property type="match status" value="1"/>
</dbReference>
<dbReference type="OrthoDB" id="9801008at2"/>
<dbReference type="SUPFAM" id="SSF47413">
    <property type="entry name" value="lambda repressor-like DNA-binding domains"/>
    <property type="match status" value="1"/>
</dbReference>
<dbReference type="EMBL" id="CYZU01000007">
    <property type="protein sequence ID" value="CUO01939.1"/>
    <property type="molecule type" value="Genomic_DNA"/>
</dbReference>
<evidence type="ECO:0000313" key="4">
    <source>
        <dbReference type="Proteomes" id="UP000095544"/>
    </source>
</evidence>
<dbReference type="Proteomes" id="UP000095544">
    <property type="component" value="Unassembled WGS sequence"/>
</dbReference>
<dbReference type="InterPro" id="IPR001387">
    <property type="entry name" value="Cro/C1-type_HTH"/>
</dbReference>
<proteinExistence type="predicted"/>
<organism evidence="3 4">
    <name type="scientific">Faecalicatena contorta</name>
    <dbReference type="NCBI Taxonomy" id="39482"/>
    <lineage>
        <taxon>Bacteria</taxon>
        <taxon>Bacillati</taxon>
        <taxon>Bacillota</taxon>
        <taxon>Clostridia</taxon>
        <taxon>Lachnospirales</taxon>
        <taxon>Lachnospiraceae</taxon>
        <taxon>Faecalicatena</taxon>
    </lineage>
</organism>
<dbReference type="Gene3D" id="1.10.260.40">
    <property type="entry name" value="lambda repressor-like DNA-binding domains"/>
    <property type="match status" value="1"/>
</dbReference>
<evidence type="ECO:0000256" key="1">
    <source>
        <dbReference type="ARBA" id="ARBA00023125"/>
    </source>
</evidence>
<evidence type="ECO:0000259" key="2">
    <source>
        <dbReference type="PROSITE" id="PS50943"/>
    </source>
</evidence>